<accession>A0A2I1HJN1</accession>
<proteinExistence type="predicted"/>
<keyword evidence="2" id="KW-1185">Reference proteome</keyword>
<comment type="caution">
    <text evidence="1">The sequence shown here is derived from an EMBL/GenBank/DDBJ whole genome shotgun (WGS) entry which is preliminary data.</text>
</comment>
<organism evidence="1 2">
    <name type="scientific">Rhizophagus irregularis</name>
    <dbReference type="NCBI Taxonomy" id="588596"/>
    <lineage>
        <taxon>Eukaryota</taxon>
        <taxon>Fungi</taxon>
        <taxon>Fungi incertae sedis</taxon>
        <taxon>Mucoromycota</taxon>
        <taxon>Glomeromycotina</taxon>
        <taxon>Glomeromycetes</taxon>
        <taxon>Glomerales</taxon>
        <taxon>Glomeraceae</taxon>
        <taxon>Rhizophagus</taxon>
    </lineage>
</organism>
<sequence length="76" mass="8890">EEIKEVLSQWYRESYSKYHHNNAEIRKQIKEAENINNSTNLGISYETHSEAIYTSRLLDFTGKKIDNTISVKALDI</sequence>
<name>A0A2I1HJN1_9GLOM</name>
<dbReference type="AlphaFoldDB" id="A0A2I1HJN1"/>
<evidence type="ECO:0000313" key="2">
    <source>
        <dbReference type="Proteomes" id="UP000234323"/>
    </source>
</evidence>
<feature type="non-terminal residue" evidence="1">
    <location>
        <position position="1"/>
    </location>
</feature>
<dbReference type="EMBL" id="LLXI01003343">
    <property type="protein sequence ID" value="PKY59066.1"/>
    <property type="molecule type" value="Genomic_DNA"/>
</dbReference>
<protein>
    <submittedName>
        <fullName evidence="1">Uncharacterized protein</fullName>
    </submittedName>
</protein>
<reference evidence="1 2" key="1">
    <citation type="submission" date="2015-10" db="EMBL/GenBank/DDBJ databases">
        <title>Genome analyses suggest a sexual origin of heterokaryosis in a supposedly ancient asexual fungus.</title>
        <authorList>
            <person name="Ropars J."/>
            <person name="Sedzielewska K."/>
            <person name="Noel J."/>
            <person name="Charron P."/>
            <person name="Farinelli L."/>
            <person name="Marton T."/>
            <person name="Kruger M."/>
            <person name="Pelin A."/>
            <person name="Brachmann A."/>
            <person name="Corradi N."/>
        </authorList>
    </citation>
    <scope>NUCLEOTIDE SEQUENCE [LARGE SCALE GENOMIC DNA]</scope>
    <source>
        <strain evidence="1 2">A4</strain>
    </source>
</reference>
<evidence type="ECO:0000313" key="1">
    <source>
        <dbReference type="EMBL" id="PKY59066.1"/>
    </source>
</evidence>
<dbReference type="Proteomes" id="UP000234323">
    <property type="component" value="Unassembled WGS sequence"/>
</dbReference>
<gene>
    <name evidence="1" type="ORF">RhiirA4_481513</name>
</gene>